<name>A0A371QZ35_9CREN</name>
<evidence type="ECO:0000313" key="3">
    <source>
        <dbReference type="EMBL" id="RFA96039.1"/>
    </source>
</evidence>
<reference evidence="5 6" key="1">
    <citation type="submission" date="2017-07" db="EMBL/GenBank/DDBJ databases">
        <title>Draft genome sequence of aerobic hyperthermophilic archaea, Pyrobaculum aerophilum YKB31 and YKB32.</title>
        <authorList>
            <person name="Mochizuki T."/>
            <person name="Berliner A.J."/>
            <person name="Yoshida-Takashima Y."/>
            <person name="Takaki Y."/>
            <person name="Nunoura T."/>
            <person name="Takai K."/>
        </authorList>
    </citation>
    <scope>NUCLEOTIDE SEQUENCE [LARGE SCALE GENOMIC DNA]</scope>
    <source>
        <strain evidence="4 6">YKB31</strain>
        <strain evidence="3 5">YKB32</strain>
    </source>
</reference>
<evidence type="ECO:0000313" key="6">
    <source>
        <dbReference type="Proteomes" id="UP000257123"/>
    </source>
</evidence>
<dbReference type="Gene3D" id="3.90.1640.10">
    <property type="entry name" value="inorganic pyrophosphatase (n-terminal core)"/>
    <property type="match status" value="1"/>
</dbReference>
<dbReference type="EMBL" id="NMUF01000045">
    <property type="protein sequence ID" value="RFA96039.1"/>
    <property type="molecule type" value="Genomic_DNA"/>
</dbReference>
<dbReference type="PANTHER" id="PTHR42146">
    <property type="entry name" value="3',5'-CYCLIC-NUCLEOTIDE PHOSPHODIESTERASE"/>
    <property type="match status" value="1"/>
</dbReference>
<dbReference type="PANTHER" id="PTHR42146:SF1">
    <property type="entry name" value="OLIGORIBONUCLEASE NRNB"/>
    <property type="match status" value="1"/>
</dbReference>
<evidence type="ECO:0000259" key="1">
    <source>
        <dbReference type="Pfam" id="PF01368"/>
    </source>
</evidence>
<organism evidence="3 5">
    <name type="scientific">Pyrobaculum aerophilum</name>
    <dbReference type="NCBI Taxonomy" id="13773"/>
    <lineage>
        <taxon>Archaea</taxon>
        <taxon>Thermoproteota</taxon>
        <taxon>Thermoprotei</taxon>
        <taxon>Thermoproteales</taxon>
        <taxon>Thermoproteaceae</taxon>
        <taxon>Pyrobaculum</taxon>
    </lineage>
</organism>
<accession>A0A371QZ35</accession>
<dbReference type="InterPro" id="IPR003156">
    <property type="entry name" value="DHHA1_dom"/>
</dbReference>
<gene>
    <name evidence="4" type="ORF">CGL51_01020</name>
    <name evidence="3" type="ORF">CGL52_11735</name>
</gene>
<comment type="caution">
    <text evidence="3">The sequence shown here is derived from an EMBL/GenBank/DDBJ whole genome shotgun (WGS) entry which is preliminary data.</text>
</comment>
<proteinExistence type="predicted"/>
<dbReference type="OrthoDB" id="36101at2157"/>
<dbReference type="Proteomes" id="UP000256877">
    <property type="component" value="Unassembled WGS sequence"/>
</dbReference>
<dbReference type="Pfam" id="PF02272">
    <property type="entry name" value="DHHA1"/>
    <property type="match status" value="1"/>
</dbReference>
<dbReference type="AlphaFoldDB" id="A0A371QZ35"/>
<dbReference type="Gene3D" id="3.10.310.30">
    <property type="match status" value="1"/>
</dbReference>
<sequence>MGKVLTILAHGDADGVCSAALVKAALGSKYDEVRVVFTHPVDLVKDFREFAAGDVYIVDVVIDEKYFSEAREALPSHRGRVVYIDHHPLPGEIPGIEIFHEEGASASELTYRMLAGLLPRRMSRVALYGAISDYMDYTEWVRSALLQWDKRIVYFESGVLMQGLERARKDHEFKREVVDHLTRGGAPSAMNRLLRLAEEQAKINEALTEWVEKNAVVKGAVAYVVNPPGPLGLAANLARGIREAPVGLAAEERGDIYVLSLRSIGVDLNAFLREFARKYDVSGGGHKNAAGGRVPKSLFEKLIDELNWYISRQRQGLVSSQ</sequence>
<dbReference type="SUPFAM" id="SSF64182">
    <property type="entry name" value="DHH phosphoesterases"/>
    <property type="match status" value="1"/>
</dbReference>
<evidence type="ECO:0000259" key="2">
    <source>
        <dbReference type="Pfam" id="PF02272"/>
    </source>
</evidence>
<dbReference type="InterPro" id="IPR038763">
    <property type="entry name" value="DHH_sf"/>
</dbReference>
<dbReference type="Pfam" id="PF01368">
    <property type="entry name" value="DHH"/>
    <property type="match status" value="1"/>
</dbReference>
<protein>
    <submittedName>
        <fullName evidence="3">Phosphoesterase</fullName>
    </submittedName>
</protein>
<dbReference type="Proteomes" id="UP000257123">
    <property type="component" value="Unassembled WGS sequence"/>
</dbReference>
<evidence type="ECO:0000313" key="5">
    <source>
        <dbReference type="Proteomes" id="UP000256877"/>
    </source>
</evidence>
<feature type="domain" description="DHHA1" evidence="2">
    <location>
        <begin position="220"/>
        <end position="310"/>
    </location>
</feature>
<feature type="domain" description="DDH" evidence="1">
    <location>
        <begin position="6"/>
        <end position="115"/>
    </location>
</feature>
<dbReference type="RefSeq" id="WP_116420356.1">
    <property type="nucleotide sequence ID" value="NZ_NMUE01000002.1"/>
</dbReference>
<dbReference type="GO" id="GO:0003676">
    <property type="term" value="F:nucleic acid binding"/>
    <property type="evidence" value="ECO:0007669"/>
    <property type="project" value="InterPro"/>
</dbReference>
<dbReference type="InterPro" id="IPR001667">
    <property type="entry name" value="DDH_dom"/>
</dbReference>
<dbReference type="EMBL" id="NMUE01000002">
    <property type="protein sequence ID" value="RFA98292.1"/>
    <property type="molecule type" value="Genomic_DNA"/>
</dbReference>
<evidence type="ECO:0000313" key="4">
    <source>
        <dbReference type="EMBL" id="RFA98292.1"/>
    </source>
</evidence>
<dbReference type="InterPro" id="IPR052968">
    <property type="entry name" value="Nucleotide_metab_enz"/>
</dbReference>